<dbReference type="Proteomes" id="UP000092993">
    <property type="component" value="Unassembled WGS sequence"/>
</dbReference>
<feature type="compositionally biased region" description="Polar residues" evidence="5">
    <location>
        <begin position="181"/>
        <end position="190"/>
    </location>
</feature>
<evidence type="ECO:0000256" key="3">
    <source>
        <dbReference type="ARBA" id="ARBA00022833"/>
    </source>
</evidence>
<feature type="region of interest" description="Disordered" evidence="5">
    <location>
        <begin position="476"/>
        <end position="511"/>
    </location>
</feature>
<feature type="region of interest" description="Disordered" evidence="5">
    <location>
        <begin position="715"/>
        <end position="738"/>
    </location>
</feature>
<reference evidence="7 8" key="1">
    <citation type="submission" date="2016-03" db="EMBL/GenBank/DDBJ databases">
        <title>Whole genome sequencing of Grifola frondosa 9006-11.</title>
        <authorList>
            <person name="Min B."/>
            <person name="Park H."/>
            <person name="Kim J.-G."/>
            <person name="Cho H."/>
            <person name="Oh Y.-L."/>
            <person name="Kong W.-S."/>
            <person name="Choi I.-G."/>
        </authorList>
    </citation>
    <scope>NUCLEOTIDE SEQUENCE [LARGE SCALE GENOMIC DNA]</scope>
    <source>
        <strain evidence="7 8">9006-11</strain>
    </source>
</reference>
<organism evidence="7 8">
    <name type="scientific">Grifola frondosa</name>
    <name type="common">Maitake</name>
    <name type="synonym">Polyporus frondosus</name>
    <dbReference type="NCBI Taxonomy" id="5627"/>
    <lineage>
        <taxon>Eukaryota</taxon>
        <taxon>Fungi</taxon>
        <taxon>Dikarya</taxon>
        <taxon>Basidiomycota</taxon>
        <taxon>Agaricomycotina</taxon>
        <taxon>Agaricomycetes</taxon>
        <taxon>Polyporales</taxon>
        <taxon>Grifolaceae</taxon>
        <taxon>Grifola</taxon>
    </lineage>
</organism>
<dbReference type="STRING" id="5627.A0A1C7MQP9"/>
<dbReference type="InterPro" id="IPR001965">
    <property type="entry name" value="Znf_PHD"/>
</dbReference>
<dbReference type="GO" id="GO:0008270">
    <property type="term" value="F:zinc ion binding"/>
    <property type="evidence" value="ECO:0007669"/>
    <property type="project" value="UniProtKB-KW"/>
</dbReference>
<feature type="region of interest" description="Disordered" evidence="5">
    <location>
        <begin position="335"/>
        <end position="367"/>
    </location>
</feature>
<keyword evidence="3" id="KW-0862">Zinc</keyword>
<comment type="caution">
    <text evidence="7">The sequence shown here is derived from an EMBL/GenBank/DDBJ whole genome shotgun (WGS) entry which is preliminary data.</text>
</comment>
<feature type="region of interest" description="Disordered" evidence="5">
    <location>
        <begin position="395"/>
        <end position="442"/>
    </location>
</feature>
<feature type="compositionally biased region" description="Polar residues" evidence="5">
    <location>
        <begin position="335"/>
        <end position="351"/>
    </location>
</feature>
<evidence type="ECO:0000313" key="7">
    <source>
        <dbReference type="EMBL" id="OBZ79205.1"/>
    </source>
</evidence>
<dbReference type="PROSITE" id="PS01359">
    <property type="entry name" value="ZF_PHD_1"/>
    <property type="match status" value="1"/>
</dbReference>
<evidence type="ECO:0000256" key="1">
    <source>
        <dbReference type="ARBA" id="ARBA00022723"/>
    </source>
</evidence>
<feature type="compositionally biased region" description="Polar residues" evidence="5">
    <location>
        <begin position="127"/>
        <end position="142"/>
    </location>
</feature>
<keyword evidence="2 4" id="KW-0863">Zinc-finger</keyword>
<dbReference type="InterPro" id="IPR011011">
    <property type="entry name" value="Znf_FYVE_PHD"/>
</dbReference>
<gene>
    <name evidence="7" type="ORF">A0H81_00152</name>
</gene>
<feature type="domain" description="PHD-type" evidence="6">
    <location>
        <begin position="563"/>
        <end position="616"/>
    </location>
</feature>
<feature type="compositionally biased region" description="Polar residues" evidence="5">
    <location>
        <begin position="723"/>
        <end position="738"/>
    </location>
</feature>
<dbReference type="Pfam" id="PF00628">
    <property type="entry name" value="PHD"/>
    <property type="match status" value="1"/>
</dbReference>
<keyword evidence="1" id="KW-0479">Metal-binding</keyword>
<dbReference type="PANTHER" id="PTHR46364">
    <property type="entry name" value="OS08G0421900 PROTEIN"/>
    <property type="match status" value="1"/>
</dbReference>
<evidence type="ECO:0000256" key="5">
    <source>
        <dbReference type="SAM" id="MobiDB-lite"/>
    </source>
</evidence>
<dbReference type="EMBL" id="LUGG01000001">
    <property type="protein sequence ID" value="OBZ79205.1"/>
    <property type="molecule type" value="Genomic_DNA"/>
</dbReference>
<sequence>MEHGRLEAATSDFEHVTPKNIATSYGGLLPPFGMNQMAQLPTPQSSPSNADAYASNIGFLQDSPLLYGLRHSRPLHGRERSPPKAMTSIISGGSFITPDSSPILPRKLMPAFVPVAGPSSLPHTPRRPNSQLDMTFESSPLTPSHDHAMSSPSSQSRDMELPSRLSSPFVDNFSKLDHPATRSQSQQSSHAESRDVEMSSSLVYDPPSPLLAPVPQRAAGGEIERIRLQLAADQAARLHETEARRPEYLVREKRPRSVGISDPFDPDDHDSALPGLGVTVSPNKGRRLTLFQETSEESFEQSLLAGGYPGYGHTPAYGEPQTPQGKTALSQGALQWLHQSTPGQSGPSNVASEPEPNEIPSEHEIKKRRLAAFRDDEEKVPLRKLFPLDVEGQGRVLAPFPEMPSVQSEPPAKKRGSRRRKKGSKKKGQVIEPLPNEEPVLQPDWVDSVFPWCMRTQERTEIARLEQEEKLKVVEQYLSRDSDDDADEKSPDSEFNSQVNGEAGLVKGRGSITKDTSDALKKIRDSGSFPTPNDPADARAALLTRKSVRALVHRKRAERAEEEDVCICQQKKSPDELLVQCDDCKVWYHFSCVGLKSESELGEEEDPWYCQTCLNTINNHARDASTPFSEPVLAPDDHSALDATPDQWLFPAHWPSAPWTTSLEAPKTPVRSGEAGQISTLILLGLPRAKSAPSTPDNSARSARVYTTPTIFDRLNHDDSPFDPTTTPSRIKVGQSFTTPKNNFWSNRSGGLLQTPSRYARDTLKHSGGLFSFDDSGGPFSSPANRNIYSYDDTPIRRAKPREEPRSLFAGHPWDSPLPHAATVSHLQESPSLIANTDERSHVEQPIGAGLAPVQENEAS</sequence>
<feature type="region of interest" description="Disordered" evidence="5">
    <location>
        <begin position="806"/>
        <end position="825"/>
    </location>
</feature>
<protein>
    <recommendedName>
        <fullName evidence="6">PHD-type domain-containing protein</fullName>
    </recommendedName>
</protein>
<dbReference type="AlphaFoldDB" id="A0A1C7MQP9"/>
<keyword evidence="8" id="KW-1185">Reference proteome</keyword>
<proteinExistence type="predicted"/>
<dbReference type="PROSITE" id="PS50016">
    <property type="entry name" value="ZF_PHD_2"/>
    <property type="match status" value="1"/>
</dbReference>
<evidence type="ECO:0000256" key="2">
    <source>
        <dbReference type="ARBA" id="ARBA00022771"/>
    </source>
</evidence>
<dbReference type="OrthoDB" id="436852at2759"/>
<dbReference type="OMA" id="PWRLRTE"/>
<feature type="region of interest" description="Disordered" evidence="5">
    <location>
        <begin position="246"/>
        <end position="282"/>
    </location>
</feature>
<feature type="region of interest" description="Disordered" evidence="5">
    <location>
        <begin position="119"/>
        <end position="215"/>
    </location>
</feature>
<dbReference type="InterPro" id="IPR013083">
    <property type="entry name" value="Znf_RING/FYVE/PHD"/>
</dbReference>
<dbReference type="SUPFAM" id="SSF57903">
    <property type="entry name" value="FYVE/PHD zinc finger"/>
    <property type="match status" value="1"/>
</dbReference>
<name>A0A1C7MQP9_GRIFR</name>
<dbReference type="Gene3D" id="3.30.40.10">
    <property type="entry name" value="Zinc/RING finger domain, C3HC4 (zinc finger)"/>
    <property type="match status" value="1"/>
</dbReference>
<dbReference type="SMART" id="SM00249">
    <property type="entry name" value="PHD"/>
    <property type="match status" value="1"/>
</dbReference>
<dbReference type="InterPro" id="IPR019787">
    <property type="entry name" value="Znf_PHD-finger"/>
</dbReference>
<dbReference type="InterPro" id="IPR019786">
    <property type="entry name" value="Zinc_finger_PHD-type_CS"/>
</dbReference>
<feature type="compositionally biased region" description="Basic residues" evidence="5">
    <location>
        <begin position="413"/>
        <end position="428"/>
    </location>
</feature>
<feature type="region of interest" description="Disordered" evidence="5">
    <location>
        <begin position="833"/>
        <end position="860"/>
    </location>
</feature>
<evidence type="ECO:0000259" key="6">
    <source>
        <dbReference type="PROSITE" id="PS50016"/>
    </source>
</evidence>
<accession>A0A1C7MQP9</accession>
<evidence type="ECO:0000256" key="4">
    <source>
        <dbReference type="PROSITE-ProRule" id="PRU00146"/>
    </source>
</evidence>
<evidence type="ECO:0000313" key="8">
    <source>
        <dbReference type="Proteomes" id="UP000092993"/>
    </source>
</evidence>